<accession>A0A9D1F4V8</accession>
<dbReference type="EMBL" id="DVIT01000030">
    <property type="protein sequence ID" value="HIS47583.1"/>
    <property type="molecule type" value="Genomic_DNA"/>
</dbReference>
<name>A0A9D1F4V8_9FIRM</name>
<evidence type="ECO:0008006" key="3">
    <source>
        <dbReference type="Google" id="ProtNLM"/>
    </source>
</evidence>
<reference evidence="1" key="2">
    <citation type="journal article" date="2021" name="PeerJ">
        <title>Extensive microbial diversity within the chicken gut microbiome revealed by metagenomics and culture.</title>
        <authorList>
            <person name="Gilroy R."/>
            <person name="Ravi A."/>
            <person name="Getino M."/>
            <person name="Pursley I."/>
            <person name="Horton D.L."/>
            <person name="Alikhan N.F."/>
            <person name="Baker D."/>
            <person name="Gharbi K."/>
            <person name="Hall N."/>
            <person name="Watson M."/>
            <person name="Adriaenssens E.M."/>
            <person name="Foster-Nyarko E."/>
            <person name="Jarju S."/>
            <person name="Secka A."/>
            <person name="Antonio M."/>
            <person name="Oren A."/>
            <person name="Chaudhuri R.R."/>
            <person name="La Ragione R."/>
            <person name="Hildebrand F."/>
            <person name="Pallen M.J."/>
        </authorList>
    </citation>
    <scope>NUCLEOTIDE SEQUENCE</scope>
    <source>
        <strain evidence="1">CHK178-757</strain>
    </source>
</reference>
<proteinExistence type="predicted"/>
<dbReference type="AlphaFoldDB" id="A0A9D1F4V8"/>
<sequence>MKKYIVCSFCGLLVMTGAYIFSYQKLSELSYDDPYKGQASVEISAREDTIKSSARLIVETYNAQDQTISRKETAMPAMYLGLTRSGVLEKLDHYMDDLSIADLENGLVSFDLMYFSPDCLMLRKTYQPDEDFHKYYIKLSKGCITVYYSDRKTVYEYTDIDFNALPPDVAADVIGGMEIKDEKQLYDFLETYSS</sequence>
<evidence type="ECO:0000313" key="2">
    <source>
        <dbReference type="Proteomes" id="UP000823927"/>
    </source>
</evidence>
<evidence type="ECO:0000313" key="1">
    <source>
        <dbReference type="EMBL" id="HIS47583.1"/>
    </source>
</evidence>
<reference evidence="1" key="1">
    <citation type="submission" date="2020-10" db="EMBL/GenBank/DDBJ databases">
        <authorList>
            <person name="Gilroy R."/>
        </authorList>
    </citation>
    <scope>NUCLEOTIDE SEQUENCE</scope>
    <source>
        <strain evidence="1">CHK178-757</strain>
    </source>
</reference>
<comment type="caution">
    <text evidence="1">The sequence shown here is derived from an EMBL/GenBank/DDBJ whole genome shotgun (WGS) entry which is preliminary data.</text>
</comment>
<organism evidence="1 2">
    <name type="scientific">Candidatus Scybalocola faecigallinarum</name>
    <dbReference type="NCBI Taxonomy" id="2840941"/>
    <lineage>
        <taxon>Bacteria</taxon>
        <taxon>Bacillati</taxon>
        <taxon>Bacillota</taxon>
        <taxon>Clostridia</taxon>
        <taxon>Lachnospirales</taxon>
        <taxon>Lachnospiraceae</taxon>
        <taxon>Lachnospiraceae incertae sedis</taxon>
        <taxon>Candidatus Scybalocola (ex Gilroy et al. 2021)</taxon>
    </lineage>
</organism>
<gene>
    <name evidence="1" type="ORF">IAB46_08535</name>
</gene>
<dbReference type="Proteomes" id="UP000823927">
    <property type="component" value="Unassembled WGS sequence"/>
</dbReference>
<protein>
    <recommendedName>
        <fullName evidence="3">Bypass of forespore C C-terminal domain-containing protein</fullName>
    </recommendedName>
</protein>